<dbReference type="Pfam" id="PF14659">
    <property type="entry name" value="Phage_int_SAM_3"/>
    <property type="match status" value="1"/>
</dbReference>
<evidence type="ECO:0000256" key="3">
    <source>
        <dbReference type="ARBA" id="ARBA00022908"/>
    </source>
</evidence>
<dbReference type="PANTHER" id="PTHR30629:SF2">
    <property type="entry name" value="PROPHAGE INTEGRASE INTS-RELATED"/>
    <property type="match status" value="1"/>
</dbReference>
<evidence type="ECO:0000256" key="5">
    <source>
        <dbReference type="ARBA" id="ARBA00023172"/>
    </source>
</evidence>
<dbReference type="Gene3D" id="1.10.150.130">
    <property type="match status" value="1"/>
</dbReference>
<dbReference type="InterPro" id="IPR050808">
    <property type="entry name" value="Phage_Integrase"/>
</dbReference>
<dbReference type="Gene3D" id="1.10.443.10">
    <property type="entry name" value="Intergrase catalytic core"/>
    <property type="match status" value="1"/>
</dbReference>
<dbReference type="InterPro" id="IPR044068">
    <property type="entry name" value="CB"/>
</dbReference>
<evidence type="ECO:0000256" key="4">
    <source>
        <dbReference type="ARBA" id="ARBA00023125"/>
    </source>
</evidence>
<dbReference type="KEGG" id="cmic:caldi_07350"/>
<dbReference type="AlphaFoldDB" id="A0AA35G7B2"/>
<dbReference type="GO" id="GO:0015074">
    <property type="term" value="P:DNA integration"/>
    <property type="evidence" value="ECO:0007669"/>
    <property type="project" value="UniProtKB-KW"/>
</dbReference>
<dbReference type="GO" id="GO:0006310">
    <property type="term" value="P:DNA recombination"/>
    <property type="evidence" value="ECO:0007669"/>
    <property type="project" value="UniProtKB-KW"/>
</dbReference>
<keyword evidence="10" id="KW-1185">Reference proteome</keyword>
<feature type="domain" description="Core-binding (CB)" evidence="8">
    <location>
        <begin position="74"/>
        <end position="163"/>
    </location>
</feature>
<dbReference type="PROSITE" id="PS51898">
    <property type="entry name" value="TYR_RECOMBINASE"/>
    <property type="match status" value="1"/>
</dbReference>
<keyword evidence="5" id="KW-0233">DNA recombination</keyword>
<dbReference type="CDD" id="cd01189">
    <property type="entry name" value="INT_ICEBs1_C_like"/>
    <property type="match status" value="1"/>
</dbReference>
<protein>
    <submittedName>
        <fullName evidence="9">Site-specific integrase</fullName>
    </submittedName>
</protein>
<evidence type="ECO:0000259" key="8">
    <source>
        <dbReference type="PROSITE" id="PS51900"/>
    </source>
</evidence>
<gene>
    <name evidence="9" type="ORF">caldi_07350</name>
</gene>
<proteinExistence type="inferred from homology"/>
<evidence type="ECO:0000256" key="2">
    <source>
        <dbReference type="ARBA" id="ARBA00008857"/>
    </source>
</evidence>
<evidence type="ECO:0000313" key="9">
    <source>
        <dbReference type="EMBL" id="BDG59645.1"/>
    </source>
</evidence>
<reference evidence="9" key="1">
    <citation type="submission" date="2022-03" db="EMBL/GenBank/DDBJ databases">
        <title>Complete genome sequence of Caldinitratiruptor microaerophilus.</title>
        <authorList>
            <person name="Mukaiyama R."/>
            <person name="Nishiyama T."/>
            <person name="Ueda K."/>
        </authorList>
    </citation>
    <scope>NUCLEOTIDE SEQUENCE</scope>
    <source>
        <strain evidence="9">JCM 16183</strain>
    </source>
</reference>
<keyword evidence="3" id="KW-0229">DNA integration</keyword>
<dbReference type="Pfam" id="PF00589">
    <property type="entry name" value="Phage_integrase"/>
    <property type="match status" value="1"/>
</dbReference>
<accession>A0AA35G7B2</accession>
<comment type="similarity">
    <text evidence="2">Belongs to the 'phage' integrase family.</text>
</comment>
<dbReference type="InterPro" id="IPR004107">
    <property type="entry name" value="Integrase_SAM-like_N"/>
</dbReference>
<dbReference type="PROSITE" id="PS51900">
    <property type="entry name" value="CB"/>
    <property type="match status" value="1"/>
</dbReference>
<evidence type="ECO:0000256" key="6">
    <source>
        <dbReference type="PROSITE-ProRule" id="PRU01248"/>
    </source>
</evidence>
<organism evidence="9 10">
    <name type="scientific">Caldinitratiruptor microaerophilus</name>
    <dbReference type="NCBI Taxonomy" id="671077"/>
    <lineage>
        <taxon>Bacteria</taxon>
        <taxon>Bacillati</taxon>
        <taxon>Bacillota</taxon>
        <taxon>Clostridia</taxon>
        <taxon>Eubacteriales</taxon>
        <taxon>Symbiobacteriaceae</taxon>
        <taxon>Caldinitratiruptor</taxon>
    </lineage>
</organism>
<dbReference type="InterPro" id="IPR011010">
    <property type="entry name" value="DNA_brk_join_enz"/>
</dbReference>
<sequence length="390" mass="44058">MHMAKKKGAKANGEGNIVKRKDGRWMGQVMLGYRPDGTRDRRTVYGKTRQEVANKLAELKVKAARGELPAPSKDTLGAYLREWLEAHRRFGGSGGQGLRLNTYRAYESTIRLHIAPMLGDRPLQKVTATDLERLYQAMLDKGLGMRMAEMAHNILHLAFTAAVKKGLLARNPCDQVPSPPRTRYRAEDRPRLAWEDVPRVLEEARKTRYYLPILVAMGTGLRRGEVLGLTWRRIDFEAGVIQVREQLQYDADNKLRLVPLKTRSSVRDVPMPADVAAALRRHRAAQKVVNLEGFVFTNRNGGPIRPKDLDYAWIHIRRSLGLDERLHLHDLRGSYTTWLAERGVNPKAAAKILGHSDLKTTLALYQSVTKGMMEEAARALDGFARTAEEK</sequence>
<name>A0AA35G7B2_9FIRM</name>
<dbReference type="GO" id="GO:0003677">
    <property type="term" value="F:DNA binding"/>
    <property type="evidence" value="ECO:0007669"/>
    <property type="project" value="UniProtKB-UniRule"/>
</dbReference>
<dbReference type="SUPFAM" id="SSF56349">
    <property type="entry name" value="DNA breaking-rejoining enzymes"/>
    <property type="match status" value="1"/>
</dbReference>
<dbReference type="Proteomes" id="UP001163687">
    <property type="component" value="Chromosome"/>
</dbReference>
<dbReference type="PANTHER" id="PTHR30629">
    <property type="entry name" value="PROPHAGE INTEGRASE"/>
    <property type="match status" value="1"/>
</dbReference>
<evidence type="ECO:0000313" key="10">
    <source>
        <dbReference type="Proteomes" id="UP001163687"/>
    </source>
</evidence>
<dbReference type="InterPro" id="IPR002104">
    <property type="entry name" value="Integrase_catalytic"/>
</dbReference>
<evidence type="ECO:0000259" key="7">
    <source>
        <dbReference type="PROSITE" id="PS51898"/>
    </source>
</evidence>
<dbReference type="InterPro" id="IPR013762">
    <property type="entry name" value="Integrase-like_cat_sf"/>
</dbReference>
<dbReference type="EMBL" id="AP025628">
    <property type="protein sequence ID" value="BDG59645.1"/>
    <property type="molecule type" value="Genomic_DNA"/>
</dbReference>
<keyword evidence="4 6" id="KW-0238">DNA-binding</keyword>
<comment type="function">
    <text evidence="1">Site-specific tyrosine recombinase, which acts by catalyzing the cutting and rejoining of the recombining DNA molecules.</text>
</comment>
<dbReference type="InterPro" id="IPR010998">
    <property type="entry name" value="Integrase_recombinase_N"/>
</dbReference>
<evidence type="ECO:0000256" key="1">
    <source>
        <dbReference type="ARBA" id="ARBA00003283"/>
    </source>
</evidence>
<feature type="domain" description="Tyr recombinase" evidence="7">
    <location>
        <begin position="187"/>
        <end position="378"/>
    </location>
</feature>